<evidence type="ECO:0000313" key="2">
    <source>
        <dbReference type="Proteomes" id="UP000231501"/>
    </source>
</evidence>
<proteinExistence type="predicted"/>
<sequence>MKTIGTIRRENLELVIKKLKKLEAVAEAAGTTSVYLSQIRNQTADKKSGRPREMGSAMARRIEEAVAVDRGWMDVDHGTESAATALADAPQVRKTQHFASVTVGDAIAVLSSALAKVAPSARAAAVELCATLARAPDSMTVREDLAALLAGTAPSPTWRDCAVELISTSIEQDKQLPPADEIIQLVDALYAARTAEAAAPAVRSAVKVP</sequence>
<dbReference type="RefSeq" id="WP_099862867.1">
    <property type="nucleotide sequence ID" value="NZ_PEOG01000050.1"/>
</dbReference>
<dbReference type="EMBL" id="PEOG01000050">
    <property type="protein sequence ID" value="PIM51903.1"/>
    <property type="molecule type" value="Genomic_DNA"/>
</dbReference>
<accession>A0A2G9C647</accession>
<dbReference type="AlphaFoldDB" id="A0A2G9C647"/>
<protein>
    <submittedName>
        <fullName evidence="1">Uncharacterized protein</fullName>
    </submittedName>
</protein>
<comment type="caution">
    <text evidence="1">The sequence shown here is derived from an EMBL/GenBank/DDBJ whole genome shotgun (WGS) entry which is preliminary data.</text>
</comment>
<name>A0A2G9C647_9BURK</name>
<keyword evidence="2" id="KW-1185">Reference proteome</keyword>
<evidence type="ECO:0000313" key="1">
    <source>
        <dbReference type="EMBL" id="PIM51903.1"/>
    </source>
</evidence>
<reference evidence="1 2" key="1">
    <citation type="submission" date="2017-11" db="EMBL/GenBank/DDBJ databases">
        <title>Draft genome sequence of Mitsuaria sp. HWN-4.</title>
        <authorList>
            <person name="Gundlapally S.R."/>
        </authorList>
    </citation>
    <scope>NUCLEOTIDE SEQUENCE [LARGE SCALE GENOMIC DNA]</scope>
    <source>
        <strain evidence="1 2">HWN-4</strain>
    </source>
</reference>
<dbReference type="Proteomes" id="UP000231501">
    <property type="component" value="Unassembled WGS sequence"/>
</dbReference>
<organism evidence="1 2">
    <name type="scientific">Roseateles chitinivorans</name>
    <dbReference type="NCBI Taxonomy" id="2917965"/>
    <lineage>
        <taxon>Bacteria</taxon>
        <taxon>Pseudomonadati</taxon>
        <taxon>Pseudomonadota</taxon>
        <taxon>Betaproteobacteria</taxon>
        <taxon>Burkholderiales</taxon>
        <taxon>Sphaerotilaceae</taxon>
        <taxon>Roseateles</taxon>
    </lineage>
</organism>
<gene>
    <name evidence="1" type="ORF">CS062_17410</name>
</gene>
<dbReference type="OrthoDB" id="9021722at2"/>